<evidence type="ECO:0000256" key="3">
    <source>
        <dbReference type="ARBA" id="ARBA00022989"/>
    </source>
</evidence>
<dbReference type="KEGG" id="acp:A2cp1_1744"/>
<feature type="region of interest" description="Disordered" evidence="5">
    <location>
        <begin position="303"/>
        <end position="324"/>
    </location>
</feature>
<dbReference type="PANTHER" id="PTHR32322:SF9">
    <property type="entry name" value="AMINO-ACID METABOLITE EFFLUX PUMP-RELATED"/>
    <property type="match status" value="1"/>
</dbReference>
<feature type="transmembrane region" description="Helical" evidence="6">
    <location>
        <begin position="20"/>
        <end position="41"/>
    </location>
</feature>
<protein>
    <recommendedName>
        <fullName evidence="7">EamA domain-containing protein</fullName>
    </recommendedName>
</protein>
<feature type="transmembrane region" description="Helical" evidence="6">
    <location>
        <begin position="137"/>
        <end position="156"/>
    </location>
</feature>
<sequence length="324" mass="32867">MRLAPDVGGAKETRVTRRGWILFVALGVLWGIPYLLIKVAVRDLSPASLVFLRTAAGAVLLLPFVLVRGNLRPVLARWRPIALFTFGEMAVPWLLLADAERHVTSSLAGLVIAATPLVGAVASRLSAGHEPLGARRMSGLAVGLAGVVALLGLDLGRGDARAVAELAVVVVGYALAPRIVARRLSDLPALDVVAVSLAMCALAYAPFGIAQLPGAWPPAEAVGAVAGLGVLCTALAFTLFFQLIAEVGPVRATVVAYVNPAVAVAAGVTLLGEPFTVGTAVGFALILGGSWLATSGAARRAASPIPARGSAPGAVAPAAAERAG</sequence>
<dbReference type="GO" id="GO:0016020">
    <property type="term" value="C:membrane"/>
    <property type="evidence" value="ECO:0007669"/>
    <property type="project" value="UniProtKB-SubCell"/>
</dbReference>
<dbReference type="InterPro" id="IPR000620">
    <property type="entry name" value="EamA_dom"/>
</dbReference>
<feature type="transmembrane region" description="Helical" evidence="6">
    <location>
        <begin position="277"/>
        <end position="298"/>
    </location>
</feature>
<evidence type="ECO:0000256" key="2">
    <source>
        <dbReference type="ARBA" id="ARBA00022692"/>
    </source>
</evidence>
<keyword evidence="4 6" id="KW-0472">Membrane</keyword>
<feature type="transmembrane region" description="Helical" evidence="6">
    <location>
        <begin position="47"/>
        <end position="66"/>
    </location>
</feature>
<evidence type="ECO:0000256" key="6">
    <source>
        <dbReference type="SAM" id="Phobius"/>
    </source>
</evidence>
<evidence type="ECO:0000256" key="4">
    <source>
        <dbReference type="ARBA" id="ARBA00023136"/>
    </source>
</evidence>
<organism evidence="8 9">
    <name type="scientific">Anaeromyxobacter dehalogenans (strain ATCC BAA-258 / DSM 21875 / 2CP-1)</name>
    <dbReference type="NCBI Taxonomy" id="455488"/>
    <lineage>
        <taxon>Bacteria</taxon>
        <taxon>Pseudomonadati</taxon>
        <taxon>Myxococcota</taxon>
        <taxon>Myxococcia</taxon>
        <taxon>Myxococcales</taxon>
        <taxon>Cystobacterineae</taxon>
        <taxon>Anaeromyxobacteraceae</taxon>
        <taxon>Anaeromyxobacter</taxon>
    </lineage>
</organism>
<keyword evidence="3 6" id="KW-1133">Transmembrane helix</keyword>
<evidence type="ECO:0000313" key="8">
    <source>
        <dbReference type="EMBL" id="ACL65086.1"/>
    </source>
</evidence>
<feature type="transmembrane region" description="Helical" evidence="6">
    <location>
        <begin position="221"/>
        <end position="245"/>
    </location>
</feature>
<dbReference type="InterPro" id="IPR050638">
    <property type="entry name" value="AA-Vitamin_Transporters"/>
</dbReference>
<feature type="transmembrane region" description="Helical" evidence="6">
    <location>
        <begin position="78"/>
        <end position="95"/>
    </location>
</feature>
<dbReference type="AlphaFoldDB" id="B8J6A5"/>
<feature type="transmembrane region" description="Helical" evidence="6">
    <location>
        <begin position="252"/>
        <end position="271"/>
    </location>
</feature>
<dbReference type="HOGENOM" id="CLU_033863_5_2_7"/>
<keyword evidence="2 6" id="KW-0812">Transmembrane</keyword>
<feature type="transmembrane region" description="Helical" evidence="6">
    <location>
        <begin position="188"/>
        <end position="209"/>
    </location>
</feature>
<dbReference type="EMBL" id="CP001359">
    <property type="protein sequence ID" value="ACL65086.1"/>
    <property type="molecule type" value="Genomic_DNA"/>
</dbReference>
<reference evidence="8" key="1">
    <citation type="submission" date="2009-01" db="EMBL/GenBank/DDBJ databases">
        <title>Complete sequence of Anaeromyxobacter dehalogenans 2CP-1.</title>
        <authorList>
            <consortium name="US DOE Joint Genome Institute"/>
            <person name="Lucas S."/>
            <person name="Copeland A."/>
            <person name="Lapidus A."/>
            <person name="Glavina del Rio T."/>
            <person name="Dalin E."/>
            <person name="Tice H."/>
            <person name="Bruce D."/>
            <person name="Goodwin L."/>
            <person name="Pitluck S."/>
            <person name="Saunders E."/>
            <person name="Brettin T."/>
            <person name="Detter J.C."/>
            <person name="Han C."/>
            <person name="Larimer F."/>
            <person name="Land M."/>
            <person name="Hauser L."/>
            <person name="Kyrpides N."/>
            <person name="Ovchinnikova G."/>
            <person name="Beliaev A.S."/>
            <person name="Richardson P."/>
        </authorList>
    </citation>
    <scope>NUCLEOTIDE SEQUENCE</scope>
    <source>
        <strain evidence="8">2CP-1</strain>
    </source>
</reference>
<gene>
    <name evidence="8" type="ordered locus">A2cp1_1744</name>
</gene>
<accession>B8J6A5</accession>
<evidence type="ECO:0000256" key="5">
    <source>
        <dbReference type="SAM" id="MobiDB-lite"/>
    </source>
</evidence>
<dbReference type="Pfam" id="PF00892">
    <property type="entry name" value="EamA"/>
    <property type="match status" value="2"/>
</dbReference>
<evidence type="ECO:0000256" key="1">
    <source>
        <dbReference type="ARBA" id="ARBA00004141"/>
    </source>
</evidence>
<feature type="domain" description="EamA" evidence="7">
    <location>
        <begin position="19"/>
        <end position="150"/>
    </location>
</feature>
<dbReference type="SUPFAM" id="SSF103481">
    <property type="entry name" value="Multidrug resistance efflux transporter EmrE"/>
    <property type="match status" value="2"/>
</dbReference>
<comment type="subcellular location">
    <subcellularLocation>
        <location evidence="1">Membrane</location>
        <topology evidence="1">Multi-pass membrane protein</topology>
    </subcellularLocation>
</comment>
<feature type="transmembrane region" description="Helical" evidence="6">
    <location>
        <begin position="162"/>
        <end position="181"/>
    </location>
</feature>
<dbReference type="Proteomes" id="UP000007089">
    <property type="component" value="Chromosome"/>
</dbReference>
<proteinExistence type="predicted"/>
<evidence type="ECO:0000313" key="9">
    <source>
        <dbReference type="Proteomes" id="UP000007089"/>
    </source>
</evidence>
<dbReference type="InterPro" id="IPR037185">
    <property type="entry name" value="EmrE-like"/>
</dbReference>
<dbReference type="PANTHER" id="PTHR32322">
    <property type="entry name" value="INNER MEMBRANE TRANSPORTER"/>
    <property type="match status" value="1"/>
</dbReference>
<feature type="transmembrane region" description="Helical" evidence="6">
    <location>
        <begin position="107"/>
        <end position="125"/>
    </location>
</feature>
<keyword evidence="9" id="KW-1185">Reference proteome</keyword>
<name>B8J6A5_ANAD2</name>
<feature type="domain" description="EamA" evidence="7">
    <location>
        <begin position="168"/>
        <end position="293"/>
    </location>
</feature>
<evidence type="ECO:0000259" key="7">
    <source>
        <dbReference type="Pfam" id="PF00892"/>
    </source>
</evidence>